<dbReference type="RefSeq" id="WP_191894896.1">
    <property type="nucleotide sequence ID" value="NZ_BMQD01000006.1"/>
</dbReference>
<reference evidence="1" key="1">
    <citation type="journal article" date="2014" name="Int. J. Syst. Evol. Microbiol.">
        <title>Complete genome sequence of Corynebacterium casei LMG S-19264T (=DSM 44701T), isolated from a smear-ripened cheese.</title>
        <authorList>
            <consortium name="US DOE Joint Genome Institute (JGI-PGF)"/>
            <person name="Walter F."/>
            <person name="Albersmeier A."/>
            <person name="Kalinowski J."/>
            <person name="Ruckert C."/>
        </authorList>
    </citation>
    <scope>NUCLEOTIDE SEQUENCE</scope>
    <source>
        <strain evidence="1">JCM 3093</strain>
    </source>
</reference>
<dbReference type="AlphaFoldDB" id="A0AA37BFR1"/>
<protein>
    <submittedName>
        <fullName evidence="1">Uncharacterized protein</fullName>
    </submittedName>
</protein>
<name>A0AA37BFR1_9ACTN</name>
<dbReference type="EMBL" id="BMQD01000006">
    <property type="protein sequence ID" value="GGK64967.1"/>
    <property type="molecule type" value="Genomic_DNA"/>
</dbReference>
<sequence length="175" mass="17073">MTNDTEPPFTFTTRTFASGAALASGAFDAEALGADEVRVAVGSGAGSGRVRGLPELVGLLGGRVAGGAEPVARLTGAAVPVGAGVAGGRVRACFSGASERAVAIGVPTPAVGSAGAPTGSAAAPVRPFTALSGSILMSSTTSLRSTSRTPNQATHVASTVAPSHTAMNPKLCRMR</sequence>
<accession>A0AA37BFR1</accession>
<organism evidence="1 2">
    <name type="scientific">Planomonospora parontospora</name>
    <dbReference type="NCBI Taxonomy" id="58119"/>
    <lineage>
        <taxon>Bacteria</taxon>
        <taxon>Bacillati</taxon>
        <taxon>Actinomycetota</taxon>
        <taxon>Actinomycetes</taxon>
        <taxon>Streptosporangiales</taxon>
        <taxon>Streptosporangiaceae</taxon>
        <taxon>Planomonospora</taxon>
    </lineage>
</organism>
<evidence type="ECO:0000313" key="2">
    <source>
        <dbReference type="Proteomes" id="UP000627984"/>
    </source>
</evidence>
<evidence type="ECO:0000313" key="1">
    <source>
        <dbReference type="EMBL" id="GGK64967.1"/>
    </source>
</evidence>
<dbReference type="Proteomes" id="UP000627984">
    <property type="component" value="Unassembled WGS sequence"/>
</dbReference>
<gene>
    <name evidence="1" type="ORF">GCM10010126_25300</name>
</gene>
<proteinExistence type="predicted"/>
<comment type="caution">
    <text evidence="1">The sequence shown here is derived from an EMBL/GenBank/DDBJ whole genome shotgun (WGS) entry which is preliminary data.</text>
</comment>
<reference evidence="1" key="2">
    <citation type="submission" date="2022-09" db="EMBL/GenBank/DDBJ databases">
        <authorList>
            <person name="Sun Q."/>
            <person name="Ohkuma M."/>
        </authorList>
    </citation>
    <scope>NUCLEOTIDE SEQUENCE</scope>
    <source>
        <strain evidence="1">JCM 3093</strain>
    </source>
</reference>